<accession>A0A0C1C5M8</accession>
<name>A0A0C1C5M8_9BACT</name>
<dbReference type="PATRIC" id="fig|83552.4.peg.143"/>
<dbReference type="Gene3D" id="3.40.30.10">
    <property type="entry name" value="Glutaredoxin"/>
    <property type="match status" value="1"/>
</dbReference>
<evidence type="ECO:0000313" key="2">
    <source>
        <dbReference type="EMBL" id="KIA78706.1"/>
    </source>
</evidence>
<dbReference type="PANTHER" id="PTHR45663">
    <property type="entry name" value="GEO12009P1"/>
    <property type="match status" value="1"/>
</dbReference>
<gene>
    <name evidence="2" type="primary">trxA_2</name>
    <name evidence="2" type="ORF">DB43_DP00630</name>
</gene>
<protein>
    <submittedName>
        <fullName evidence="2">Thioredoxin</fullName>
    </submittedName>
</protein>
<dbReference type="PANTHER" id="PTHR45663:SF11">
    <property type="entry name" value="GEO12009P1"/>
    <property type="match status" value="1"/>
</dbReference>
<comment type="caution">
    <text evidence="2">The sequence shown here is derived from an EMBL/GenBank/DDBJ whole genome shotgun (WGS) entry which is preliminary data.</text>
</comment>
<evidence type="ECO:0000313" key="3">
    <source>
        <dbReference type="Proteomes" id="UP000031307"/>
    </source>
</evidence>
<dbReference type="SUPFAM" id="SSF52833">
    <property type="entry name" value="Thioredoxin-like"/>
    <property type="match status" value="1"/>
</dbReference>
<feature type="domain" description="Thioredoxin" evidence="1">
    <location>
        <begin position="17"/>
        <end position="140"/>
    </location>
</feature>
<reference evidence="2 3" key="1">
    <citation type="journal article" date="2014" name="Mol. Biol. Evol.">
        <title>Massive expansion of Ubiquitination-related gene families within the Chlamydiae.</title>
        <authorList>
            <person name="Domman D."/>
            <person name="Collingro A."/>
            <person name="Lagkouvardos I."/>
            <person name="Gehre L."/>
            <person name="Weinmaier T."/>
            <person name="Rattei T."/>
            <person name="Subtil A."/>
            <person name="Horn M."/>
        </authorList>
    </citation>
    <scope>NUCLEOTIDE SEQUENCE [LARGE SCALE GENOMIC DNA]</scope>
    <source>
        <strain evidence="2 3">OEW1</strain>
    </source>
</reference>
<proteinExistence type="predicted"/>
<dbReference type="InterPro" id="IPR013766">
    <property type="entry name" value="Thioredoxin_domain"/>
</dbReference>
<dbReference type="EMBL" id="JSAM01000010">
    <property type="protein sequence ID" value="KIA78706.1"/>
    <property type="molecule type" value="Genomic_DNA"/>
</dbReference>
<dbReference type="PROSITE" id="PS51352">
    <property type="entry name" value="THIOREDOXIN_2"/>
    <property type="match status" value="1"/>
</dbReference>
<dbReference type="PRINTS" id="PR00421">
    <property type="entry name" value="THIOREDOXIN"/>
</dbReference>
<sequence>MPSLKGSEMDKSWLFALLLLLSVNDLKAESPYQSNNFLVEEITEENFYSKTQERPTLIDFYAPWCGSCIIFEPTFVKIAQEMRERVIFYKVNIDTSWNLLEQYEIVSIPTLIFFKDGREINRHEGELPENSLKAFIYSNL</sequence>
<dbReference type="AlphaFoldDB" id="A0A0C1C5M8"/>
<dbReference type="InterPro" id="IPR036249">
    <property type="entry name" value="Thioredoxin-like_sf"/>
</dbReference>
<evidence type="ECO:0000259" key="1">
    <source>
        <dbReference type="PROSITE" id="PS51352"/>
    </source>
</evidence>
<dbReference type="CDD" id="cd02947">
    <property type="entry name" value="TRX_family"/>
    <property type="match status" value="1"/>
</dbReference>
<dbReference type="GO" id="GO:0015035">
    <property type="term" value="F:protein-disulfide reductase activity"/>
    <property type="evidence" value="ECO:0007669"/>
    <property type="project" value="TreeGrafter"/>
</dbReference>
<dbReference type="Pfam" id="PF00085">
    <property type="entry name" value="Thioredoxin"/>
    <property type="match status" value="1"/>
</dbReference>
<dbReference type="Proteomes" id="UP000031307">
    <property type="component" value="Unassembled WGS sequence"/>
</dbReference>
<dbReference type="GO" id="GO:0005737">
    <property type="term" value="C:cytoplasm"/>
    <property type="evidence" value="ECO:0007669"/>
    <property type="project" value="TreeGrafter"/>
</dbReference>
<organism evidence="2 3">
    <name type="scientific">Parachlamydia acanthamoebae</name>
    <dbReference type="NCBI Taxonomy" id="83552"/>
    <lineage>
        <taxon>Bacteria</taxon>
        <taxon>Pseudomonadati</taxon>
        <taxon>Chlamydiota</taxon>
        <taxon>Chlamydiia</taxon>
        <taxon>Parachlamydiales</taxon>
        <taxon>Parachlamydiaceae</taxon>
        <taxon>Parachlamydia</taxon>
    </lineage>
</organism>